<proteinExistence type="predicted"/>
<dbReference type="PROSITE" id="PS50977">
    <property type="entry name" value="HTH_TETR_2"/>
    <property type="match status" value="1"/>
</dbReference>
<accession>M2YQJ6</accession>
<protein>
    <submittedName>
        <fullName evidence="4">TetR family transcriptional regulator</fullName>
    </submittedName>
</protein>
<dbReference type="Pfam" id="PF00440">
    <property type="entry name" value="TetR_N"/>
    <property type="match status" value="1"/>
</dbReference>
<dbReference type="InterPro" id="IPR041583">
    <property type="entry name" value="TetR_C_31"/>
</dbReference>
<sequence>MPNPGRPLRYGDGREALLAAVVHVVADRGLRGLTYRAVAEHAGVNNTLISHHFGSRDALLEAAMEWASERTRQLSDLSAIDEIDAEFARALVDLVTSDPDLQMFQYEMILESRRRPELRPAVAKLYNSYIQSLEGVLSRRGYTAPDSLARAVFAALDGLVIQQLTIADPESIRAAVTRVGQLLSAQPHDRQPQPATGS</sequence>
<evidence type="ECO:0000256" key="2">
    <source>
        <dbReference type="PROSITE-ProRule" id="PRU00335"/>
    </source>
</evidence>
<dbReference type="SUPFAM" id="SSF48498">
    <property type="entry name" value="Tetracyclin repressor-like, C-terminal domain"/>
    <property type="match status" value="1"/>
</dbReference>
<dbReference type="AlphaFoldDB" id="M2YQJ6"/>
<dbReference type="SUPFAM" id="SSF46689">
    <property type="entry name" value="Homeodomain-like"/>
    <property type="match status" value="1"/>
</dbReference>
<dbReference type="PATRIC" id="fig|1278076.4.peg.5435"/>
<dbReference type="InterPro" id="IPR001647">
    <property type="entry name" value="HTH_TetR"/>
</dbReference>
<dbReference type="Proteomes" id="UP000011731">
    <property type="component" value="Unassembled WGS sequence"/>
</dbReference>
<name>M2YQJ6_9NOCA</name>
<dbReference type="PANTHER" id="PTHR30055">
    <property type="entry name" value="HTH-TYPE TRANSCRIPTIONAL REGULATOR RUTR"/>
    <property type="match status" value="1"/>
</dbReference>
<dbReference type="InterPro" id="IPR050109">
    <property type="entry name" value="HTH-type_TetR-like_transc_reg"/>
</dbReference>
<feature type="domain" description="HTH tetR-type" evidence="3">
    <location>
        <begin position="11"/>
        <end position="71"/>
    </location>
</feature>
<evidence type="ECO:0000259" key="3">
    <source>
        <dbReference type="PROSITE" id="PS50977"/>
    </source>
</evidence>
<dbReference type="GO" id="GO:0003700">
    <property type="term" value="F:DNA-binding transcription factor activity"/>
    <property type="evidence" value="ECO:0007669"/>
    <property type="project" value="TreeGrafter"/>
</dbReference>
<keyword evidence="5" id="KW-1185">Reference proteome</keyword>
<dbReference type="PANTHER" id="PTHR30055:SF231">
    <property type="entry name" value="TRANSCRIPTIONAL REGULATORY PROTEIN (PROBABLY DEOR-FAMILY)-RELATED"/>
    <property type="match status" value="1"/>
</dbReference>
<comment type="caution">
    <text evidence="4">The sequence shown here is derived from an EMBL/GenBank/DDBJ whole genome shotgun (WGS) entry which is preliminary data.</text>
</comment>
<dbReference type="PRINTS" id="PR00455">
    <property type="entry name" value="HTHTETR"/>
</dbReference>
<dbReference type="GO" id="GO:0000976">
    <property type="term" value="F:transcription cis-regulatory region binding"/>
    <property type="evidence" value="ECO:0007669"/>
    <property type="project" value="TreeGrafter"/>
</dbReference>
<dbReference type="RefSeq" id="WP_003939354.1">
    <property type="nucleotide sequence ID" value="NZ_AOEX01000104.1"/>
</dbReference>
<feature type="DNA-binding region" description="H-T-H motif" evidence="2">
    <location>
        <begin position="34"/>
        <end position="53"/>
    </location>
</feature>
<dbReference type="InterPro" id="IPR009057">
    <property type="entry name" value="Homeodomain-like_sf"/>
</dbReference>
<dbReference type="InterPro" id="IPR036271">
    <property type="entry name" value="Tet_transcr_reg_TetR-rel_C_sf"/>
</dbReference>
<evidence type="ECO:0000256" key="1">
    <source>
        <dbReference type="ARBA" id="ARBA00023125"/>
    </source>
</evidence>
<dbReference type="EMBL" id="AOEX01000104">
    <property type="protein sequence ID" value="EME51053.1"/>
    <property type="molecule type" value="Genomic_DNA"/>
</dbReference>
<evidence type="ECO:0000313" key="5">
    <source>
        <dbReference type="Proteomes" id="UP000011731"/>
    </source>
</evidence>
<organism evidence="4 5">
    <name type="scientific">Rhodococcus ruber BKS 20-38</name>
    <dbReference type="NCBI Taxonomy" id="1278076"/>
    <lineage>
        <taxon>Bacteria</taxon>
        <taxon>Bacillati</taxon>
        <taxon>Actinomycetota</taxon>
        <taxon>Actinomycetes</taxon>
        <taxon>Mycobacteriales</taxon>
        <taxon>Nocardiaceae</taxon>
        <taxon>Rhodococcus</taxon>
    </lineage>
</organism>
<keyword evidence="1 2" id="KW-0238">DNA-binding</keyword>
<dbReference type="Gene3D" id="1.10.357.10">
    <property type="entry name" value="Tetracycline Repressor, domain 2"/>
    <property type="match status" value="1"/>
</dbReference>
<dbReference type="Pfam" id="PF17940">
    <property type="entry name" value="TetR_C_31"/>
    <property type="match status" value="1"/>
</dbReference>
<evidence type="ECO:0000313" key="4">
    <source>
        <dbReference type="EMBL" id="EME51053.1"/>
    </source>
</evidence>
<gene>
    <name evidence="4" type="ORF">G352_26482</name>
</gene>
<reference evidence="4 5" key="1">
    <citation type="journal article" date="2013" name="Genome Announc.">
        <title>Draft Genome Sequence of Rhodococcus ruber Strain BKS 20-38.</title>
        <authorList>
            <person name="Bala M."/>
            <person name="Kumar S."/>
            <person name="Raghava G.P."/>
            <person name="Mayilraj S."/>
        </authorList>
    </citation>
    <scope>NUCLEOTIDE SEQUENCE [LARGE SCALE GENOMIC DNA]</scope>
    <source>
        <strain evidence="4 5">BKS 20-38</strain>
    </source>
</reference>